<dbReference type="EMBL" id="JAADJZ010000003">
    <property type="protein sequence ID" value="KAF2876437.1"/>
    <property type="molecule type" value="Genomic_DNA"/>
</dbReference>
<keyword evidence="3" id="KW-1185">Reference proteome</keyword>
<feature type="compositionally biased region" description="Polar residues" evidence="1">
    <location>
        <begin position="101"/>
        <end position="126"/>
    </location>
</feature>
<feature type="compositionally biased region" description="Low complexity" evidence="1">
    <location>
        <begin position="326"/>
        <end position="338"/>
    </location>
</feature>
<feature type="compositionally biased region" description="Basic and acidic residues" evidence="1">
    <location>
        <begin position="147"/>
        <end position="159"/>
    </location>
</feature>
<evidence type="ECO:0000313" key="3">
    <source>
        <dbReference type="Proteomes" id="UP000481861"/>
    </source>
</evidence>
<name>A0A7C8ICT4_9PLEO</name>
<feature type="compositionally biased region" description="Polar residues" evidence="1">
    <location>
        <begin position="71"/>
        <end position="83"/>
    </location>
</feature>
<feature type="region of interest" description="Disordered" evidence="1">
    <location>
        <begin position="547"/>
        <end position="579"/>
    </location>
</feature>
<protein>
    <submittedName>
        <fullName evidence="2">Uncharacterized protein</fullName>
    </submittedName>
</protein>
<feature type="compositionally biased region" description="Low complexity" evidence="1">
    <location>
        <begin position="229"/>
        <end position="239"/>
    </location>
</feature>
<dbReference type="Proteomes" id="UP000481861">
    <property type="component" value="Unassembled WGS sequence"/>
</dbReference>
<organism evidence="2 3">
    <name type="scientific">Massariosphaeria phaeospora</name>
    <dbReference type="NCBI Taxonomy" id="100035"/>
    <lineage>
        <taxon>Eukaryota</taxon>
        <taxon>Fungi</taxon>
        <taxon>Dikarya</taxon>
        <taxon>Ascomycota</taxon>
        <taxon>Pezizomycotina</taxon>
        <taxon>Dothideomycetes</taxon>
        <taxon>Pleosporomycetidae</taxon>
        <taxon>Pleosporales</taxon>
        <taxon>Pleosporales incertae sedis</taxon>
        <taxon>Massariosphaeria</taxon>
    </lineage>
</organism>
<feature type="region of interest" description="Disordered" evidence="1">
    <location>
        <begin position="1"/>
        <end position="380"/>
    </location>
</feature>
<dbReference type="OrthoDB" id="10686885at2759"/>
<accession>A0A7C8ICT4</accession>
<feature type="compositionally biased region" description="Polar residues" evidence="1">
    <location>
        <begin position="253"/>
        <end position="286"/>
    </location>
</feature>
<evidence type="ECO:0000313" key="2">
    <source>
        <dbReference type="EMBL" id="KAF2876437.1"/>
    </source>
</evidence>
<sequence>MGTESLHPVRQSALHPATASSRSSPETLPSIAELVSSPLSPPAFVPVDRMSHSWRATVSGPSAERPVYRSTPLSVTDMNSQSHAPAPPRRPSSWTAVNRHPMQNSSHAQSPSYGSPENGCGRQTAQELRIHQYSPPQPTKSLHRRVRSSDPGRFPDREQPTASDPMGSDCQDFAIADSRRVPRWKKSQMPVKSMPGAFPASLSGAHEPDPLIPVTEASYATPPSPAPSPVASTASEVPSMNAVIPPSGRHTGYSATIPTEAQNSPGMAPTTNTHADADTLPNSPQRARSVRFVAQSASIAMPPPQPPASNSSACYSNDRLGSHDNTASPSSTAPQQSAVESFRQPNSDQTQSTMSSNETVGASNGASSSAPSRGGSRPPLRCRRCGAVWASALPEFPPPEQPSATFQEYNIGQESILAQLRNYRERNESVLQELETWIQSHVVDEATYLPSNNPHTDVQDCTSLAIKRKSGTPIDDANISTKLRKITFDSPSPKLCEYTPPPEQPMLYLAADPSTFADDKKRFRLPSEVSGENIVHVTESIASMLHLPGARPHPRQNPPQNSYNMWYDPHSQDSTDGQT</sequence>
<feature type="compositionally biased region" description="Polar residues" evidence="1">
    <location>
        <begin position="343"/>
        <end position="360"/>
    </location>
</feature>
<reference evidence="2 3" key="1">
    <citation type="submission" date="2020-01" db="EMBL/GenBank/DDBJ databases">
        <authorList>
            <consortium name="DOE Joint Genome Institute"/>
            <person name="Haridas S."/>
            <person name="Albert R."/>
            <person name="Binder M."/>
            <person name="Bloem J."/>
            <person name="Labutti K."/>
            <person name="Salamov A."/>
            <person name="Andreopoulos B."/>
            <person name="Baker S.E."/>
            <person name="Barry K."/>
            <person name="Bills G."/>
            <person name="Bluhm B.H."/>
            <person name="Cannon C."/>
            <person name="Castanera R."/>
            <person name="Culley D.E."/>
            <person name="Daum C."/>
            <person name="Ezra D."/>
            <person name="Gonzalez J.B."/>
            <person name="Henrissat B."/>
            <person name="Kuo A."/>
            <person name="Liang C."/>
            <person name="Lipzen A."/>
            <person name="Lutzoni F."/>
            <person name="Magnuson J."/>
            <person name="Mondo S."/>
            <person name="Nolan M."/>
            <person name="Ohm R."/>
            <person name="Pangilinan J."/>
            <person name="Park H.-J.H."/>
            <person name="Ramirez L."/>
            <person name="Alfaro M."/>
            <person name="Sun H."/>
            <person name="Tritt A."/>
            <person name="Yoshinaga Y."/>
            <person name="Zwiers L.-H.L."/>
            <person name="Turgeon B.G."/>
            <person name="Goodwin S.B."/>
            <person name="Spatafora J.W."/>
            <person name="Crous P.W."/>
            <person name="Grigoriev I.V."/>
        </authorList>
    </citation>
    <scope>NUCLEOTIDE SEQUENCE [LARGE SCALE GENOMIC DNA]</scope>
    <source>
        <strain evidence="2 3">CBS 611.86</strain>
    </source>
</reference>
<proteinExistence type="predicted"/>
<feature type="compositionally biased region" description="Polar residues" evidence="1">
    <location>
        <begin position="18"/>
        <end position="27"/>
    </location>
</feature>
<dbReference type="AlphaFoldDB" id="A0A7C8ICT4"/>
<feature type="compositionally biased region" description="Low complexity" evidence="1">
    <location>
        <begin position="361"/>
        <end position="379"/>
    </location>
</feature>
<gene>
    <name evidence="2" type="ORF">BDV95DRAFT_225631</name>
</gene>
<evidence type="ECO:0000256" key="1">
    <source>
        <dbReference type="SAM" id="MobiDB-lite"/>
    </source>
</evidence>
<comment type="caution">
    <text evidence="2">The sequence shown here is derived from an EMBL/GenBank/DDBJ whole genome shotgun (WGS) entry which is preliminary data.</text>
</comment>